<dbReference type="Proteomes" id="UP000178230">
    <property type="component" value="Unassembled WGS sequence"/>
</dbReference>
<evidence type="ECO:0000313" key="2">
    <source>
        <dbReference type="Proteomes" id="UP000178230"/>
    </source>
</evidence>
<protein>
    <submittedName>
        <fullName evidence="1">Uncharacterized protein</fullName>
    </submittedName>
</protein>
<proteinExistence type="predicted"/>
<dbReference type="EMBL" id="MFIY01000031">
    <property type="protein sequence ID" value="OGF99977.1"/>
    <property type="molecule type" value="Genomic_DNA"/>
</dbReference>
<dbReference type="AlphaFoldDB" id="A0A1F5YIF5"/>
<sequence>MIEYIHEPISVQLVFKSKTRSAYPTLLVWRERLYKVKKIGFHHFYRTGKALFHVFSVTDGKLFFKLCFNTENLHWTLEEIADGEAN</sequence>
<evidence type="ECO:0000313" key="1">
    <source>
        <dbReference type="EMBL" id="OGF99977.1"/>
    </source>
</evidence>
<accession>A0A1F5YIF5</accession>
<organism evidence="1 2">
    <name type="scientific">Candidatus Gottesmanbacteria bacterium RBG_13_37_7</name>
    <dbReference type="NCBI Taxonomy" id="1798369"/>
    <lineage>
        <taxon>Bacteria</taxon>
        <taxon>Candidatus Gottesmaniibacteriota</taxon>
    </lineage>
</organism>
<comment type="caution">
    <text evidence="1">The sequence shown here is derived from an EMBL/GenBank/DDBJ whole genome shotgun (WGS) entry which is preliminary data.</text>
</comment>
<name>A0A1F5YIF5_9BACT</name>
<gene>
    <name evidence="1" type="ORF">A2Y99_01480</name>
</gene>
<reference evidence="1 2" key="1">
    <citation type="journal article" date="2016" name="Nat. Commun.">
        <title>Thousands of microbial genomes shed light on interconnected biogeochemical processes in an aquifer system.</title>
        <authorList>
            <person name="Anantharaman K."/>
            <person name="Brown C.T."/>
            <person name="Hug L.A."/>
            <person name="Sharon I."/>
            <person name="Castelle C.J."/>
            <person name="Probst A.J."/>
            <person name="Thomas B.C."/>
            <person name="Singh A."/>
            <person name="Wilkins M.J."/>
            <person name="Karaoz U."/>
            <person name="Brodie E.L."/>
            <person name="Williams K.H."/>
            <person name="Hubbard S.S."/>
            <person name="Banfield J.F."/>
        </authorList>
    </citation>
    <scope>NUCLEOTIDE SEQUENCE [LARGE SCALE GENOMIC DNA]</scope>
</reference>